<evidence type="ECO:0000256" key="1">
    <source>
        <dbReference type="ARBA" id="ARBA00004442"/>
    </source>
</evidence>
<dbReference type="Proteomes" id="UP000018072">
    <property type="component" value="Unassembled WGS sequence"/>
</dbReference>
<dbReference type="EMBL" id="CBIT010000035">
    <property type="protein sequence ID" value="CDE30303.1"/>
    <property type="molecule type" value="Genomic_DNA"/>
</dbReference>
<feature type="signal peptide" evidence="8">
    <location>
        <begin position="1"/>
        <end position="22"/>
    </location>
</feature>
<keyword evidence="5" id="KW-0564">Palmitate</keyword>
<accession>R7GUA0</accession>
<keyword evidence="7" id="KW-0449">Lipoprotein</keyword>
<dbReference type="InterPro" id="IPR014941">
    <property type="entry name" value="FimB/Mfa2/Mfa3"/>
</dbReference>
<organism evidence="9 10">
    <name type="scientific">Leyella stercorea CAG:629</name>
    <dbReference type="NCBI Taxonomy" id="1263103"/>
    <lineage>
        <taxon>Bacteria</taxon>
        <taxon>Pseudomonadati</taxon>
        <taxon>Bacteroidota</taxon>
        <taxon>Bacteroidia</taxon>
        <taxon>Bacteroidales</taxon>
        <taxon>Prevotellaceae</taxon>
        <taxon>Leyella</taxon>
    </lineage>
</organism>
<keyword evidence="3 8" id="KW-0732">Signal</keyword>
<evidence type="ECO:0000256" key="8">
    <source>
        <dbReference type="SAM" id="SignalP"/>
    </source>
</evidence>
<evidence type="ECO:0000256" key="7">
    <source>
        <dbReference type="ARBA" id="ARBA00023288"/>
    </source>
</evidence>
<keyword evidence="4" id="KW-0472">Membrane</keyword>
<protein>
    <submittedName>
        <fullName evidence="9">Conserved domain protein</fullName>
    </submittedName>
</protein>
<reference evidence="9" key="1">
    <citation type="submission" date="2012-11" db="EMBL/GenBank/DDBJ databases">
        <title>Dependencies among metagenomic species, viruses, plasmids and units of genetic variation.</title>
        <authorList>
            <person name="Nielsen H.B."/>
            <person name="Almeida M."/>
            <person name="Juncker A.S."/>
            <person name="Rasmussen S."/>
            <person name="Li J."/>
            <person name="Sunagawa S."/>
            <person name="Plichta D."/>
            <person name="Gautier L."/>
            <person name="Le Chatelier E."/>
            <person name="Peletier E."/>
            <person name="Bonde I."/>
            <person name="Nielsen T."/>
            <person name="Manichanh C."/>
            <person name="Arumugam M."/>
            <person name="Batto J."/>
            <person name="Santos M.B.Q.D."/>
            <person name="Blom N."/>
            <person name="Borruel N."/>
            <person name="Burgdorf K.S."/>
            <person name="Boumezbeur F."/>
            <person name="Casellas F."/>
            <person name="Dore J."/>
            <person name="Guarner F."/>
            <person name="Hansen T."/>
            <person name="Hildebrand F."/>
            <person name="Kaas R.S."/>
            <person name="Kennedy S."/>
            <person name="Kristiansen K."/>
            <person name="Kultima J.R."/>
            <person name="Leonard P."/>
            <person name="Levenez F."/>
            <person name="Lund O."/>
            <person name="Moumen B."/>
            <person name="Le Paslier D."/>
            <person name="Pons N."/>
            <person name="Pedersen O."/>
            <person name="Prifti E."/>
            <person name="Qin J."/>
            <person name="Raes J."/>
            <person name="Tap J."/>
            <person name="Tims S."/>
            <person name="Ussery D.W."/>
            <person name="Yamada T."/>
            <person name="MetaHit consortium"/>
            <person name="Renault P."/>
            <person name="Sicheritz-Ponten T."/>
            <person name="Bork P."/>
            <person name="Wang J."/>
            <person name="Brunak S."/>
            <person name="Ehrlich S.D."/>
        </authorList>
    </citation>
    <scope>NUCLEOTIDE SEQUENCE [LARGE SCALE GENOMIC DNA]</scope>
</reference>
<comment type="similarity">
    <text evidence="2">Belongs to the bacteroidetes fimbrillin superfamily. FimB/Mfa2 family.</text>
</comment>
<evidence type="ECO:0000256" key="5">
    <source>
        <dbReference type="ARBA" id="ARBA00023139"/>
    </source>
</evidence>
<dbReference type="STRING" id="1263103.BN741_00062"/>
<feature type="chain" id="PRO_5004434640" evidence="8">
    <location>
        <begin position="23"/>
        <end position="290"/>
    </location>
</feature>
<dbReference type="Pfam" id="PF08842">
    <property type="entry name" value="Mfa2"/>
    <property type="match status" value="1"/>
</dbReference>
<evidence type="ECO:0000256" key="3">
    <source>
        <dbReference type="ARBA" id="ARBA00022729"/>
    </source>
</evidence>
<sequence>MNHNLKTLALGTVLCTTLLSMASCGEELPDPIVLPRTLVDIHTDWSGIDAQQRPQQYVLSVNGDNYTVASDTYQMELKSNRDYTFLAYVPVLGVDVNDGIATVKAASHSTGNAEAISGTPSTFYCAAQTITSLAGDKTSLTLPMQQTTRQLNVSLKAKVTSTDGSAVVQGGYAILSKAMATYNMYTSIASTAVDAVSDFSINATTGTITAPFNVFALDLSKDVTVQFVMFLSDGTQQRLETSIGNFVANFNDGSHSTIDIGGKVSVDGSNASVNNWTIVDMGVITPNARQ</sequence>
<evidence type="ECO:0000313" key="10">
    <source>
        <dbReference type="Proteomes" id="UP000018072"/>
    </source>
</evidence>
<dbReference type="RefSeq" id="WP_022429388.1">
    <property type="nucleotide sequence ID" value="NZ_FR899117.1"/>
</dbReference>
<comment type="subcellular location">
    <subcellularLocation>
        <location evidence="1">Cell outer membrane</location>
    </subcellularLocation>
</comment>
<evidence type="ECO:0000256" key="4">
    <source>
        <dbReference type="ARBA" id="ARBA00023136"/>
    </source>
</evidence>
<dbReference type="PROSITE" id="PS51257">
    <property type="entry name" value="PROKAR_LIPOPROTEIN"/>
    <property type="match status" value="1"/>
</dbReference>
<dbReference type="AlphaFoldDB" id="R7GUA0"/>
<keyword evidence="6" id="KW-0998">Cell outer membrane</keyword>
<gene>
    <name evidence="9" type="ORF">BN741_00062</name>
</gene>
<evidence type="ECO:0000256" key="6">
    <source>
        <dbReference type="ARBA" id="ARBA00023237"/>
    </source>
</evidence>
<evidence type="ECO:0000256" key="2">
    <source>
        <dbReference type="ARBA" id="ARBA00007248"/>
    </source>
</evidence>
<name>R7GUA0_9BACT</name>
<comment type="caution">
    <text evidence="9">The sequence shown here is derived from an EMBL/GenBank/DDBJ whole genome shotgun (WGS) entry which is preliminary data.</text>
</comment>
<proteinExistence type="inferred from homology"/>
<dbReference type="GO" id="GO:0009279">
    <property type="term" value="C:cell outer membrane"/>
    <property type="evidence" value="ECO:0007669"/>
    <property type="project" value="UniProtKB-SubCell"/>
</dbReference>
<evidence type="ECO:0000313" key="9">
    <source>
        <dbReference type="EMBL" id="CDE30303.1"/>
    </source>
</evidence>